<proteinExistence type="predicted"/>
<keyword evidence="4" id="KW-1185">Reference proteome</keyword>
<gene>
    <name evidence="3" type="ORF">PYH38_000267</name>
</gene>
<keyword evidence="1" id="KW-1133">Transmembrane helix</keyword>
<evidence type="ECO:0000313" key="4">
    <source>
        <dbReference type="Proteomes" id="UP001235547"/>
    </source>
</evidence>
<dbReference type="InterPro" id="IPR029044">
    <property type="entry name" value="Nucleotide-diphossugar_trans"/>
</dbReference>
<dbReference type="RefSeq" id="WP_280731662.1">
    <property type="nucleotide sequence ID" value="NZ_CP120367.1"/>
</dbReference>
<name>A0ABY8CQJ8_9HYPH</name>
<dbReference type="SUPFAM" id="SSF53448">
    <property type="entry name" value="Nucleotide-diphospho-sugar transferases"/>
    <property type="match status" value="1"/>
</dbReference>
<evidence type="ECO:0000256" key="1">
    <source>
        <dbReference type="SAM" id="Phobius"/>
    </source>
</evidence>
<dbReference type="PANTHER" id="PTHR43685:SF2">
    <property type="entry name" value="GLYCOSYLTRANSFERASE 2-LIKE DOMAIN-CONTAINING PROTEIN"/>
    <property type="match status" value="1"/>
</dbReference>
<sequence>MGEDHNLDNIRVAVVIPAYNAELYISETLKSVAEQTHQNLEIMIVDDGSTDSTPTICRAFTASDGRVKVISTSNHGVAAARNRGIKETSAEYIAFLDADDIWHPTYIDRQLSALHELPPEWGAVYALYRLIDAHGRCFGSGPAVHARGYIFARHLAFKFVGNGSGLMVRRRVIEKIGGYDPSYAAQNLEGCEDFDLEIRIARHFNVEVVPLGLVGYRIHAGSMSSNRERMAKAAIEVTRRCIARTGPLPDIVVRNALLSAHVYAIFNFLEARKLVPLLKSLAAILGCDALLGSAILFILIRRPIGKAKRALKRLWKYTTRDAEPPAKRFLDIPLDAPLYDAPSVFRTPRRMVLLEKADHEFPQTLH</sequence>
<protein>
    <submittedName>
        <fullName evidence="3">Glycosyltransferase family 2 protein</fullName>
    </submittedName>
</protein>
<dbReference type="InterPro" id="IPR001173">
    <property type="entry name" value="Glyco_trans_2-like"/>
</dbReference>
<evidence type="ECO:0000259" key="2">
    <source>
        <dbReference type="Pfam" id="PF00535"/>
    </source>
</evidence>
<reference evidence="3 4" key="1">
    <citation type="submission" date="2023-03" db="EMBL/GenBank/DDBJ databases">
        <authorList>
            <person name="Kaur S."/>
            <person name="Espinosa-Saiz D."/>
            <person name="Velazquez E."/>
            <person name="Menendez E."/>
            <person name="diCenzo G.C."/>
        </authorList>
    </citation>
    <scope>NUCLEOTIDE SEQUENCE [LARGE SCALE GENOMIC DNA]</scope>
    <source>
        <strain evidence="3 4">LMG 27395</strain>
    </source>
</reference>
<feature type="transmembrane region" description="Helical" evidence="1">
    <location>
        <begin position="281"/>
        <end position="300"/>
    </location>
</feature>
<feature type="domain" description="Glycosyltransferase 2-like" evidence="2">
    <location>
        <begin position="14"/>
        <end position="122"/>
    </location>
</feature>
<evidence type="ECO:0000313" key="3">
    <source>
        <dbReference type="EMBL" id="WEX80939.1"/>
    </source>
</evidence>
<keyword evidence="1" id="KW-0472">Membrane</keyword>
<dbReference type="PANTHER" id="PTHR43685">
    <property type="entry name" value="GLYCOSYLTRANSFERASE"/>
    <property type="match status" value="1"/>
</dbReference>
<dbReference type="CDD" id="cd00761">
    <property type="entry name" value="Glyco_tranf_GTA_type"/>
    <property type="match status" value="1"/>
</dbReference>
<dbReference type="Proteomes" id="UP001235547">
    <property type="component" value="Chromosome 2"/>
</dbReference>
<dbReference type="Pfam" id="PF00535">
    <property type="entry name" value="Glycos_transf_2"/>
    <property type="match status" value="1"/>
</dbReference>
<accession>A0ABY8CQJ8</accession>
<keyword evidence="1" id="KW-0812">Transmembrane</keyword>
<dbReference type="InterPro" id="IPR050834">
    <property type="entry name" value="Glycosyltransf_2"/>
</dbReference>
<dbReference type="Gene3D" id="3.90.550.10">
    <property type="entry name" value="Spore Coat Polysaccharide Biosynthesis Protein SpsA, Chain A"/>
    <property type="match status" value="1"/>
</dbReference>
<dbReference type="EMBL" id="CP120370">
    <property type="protein sequence ID" value="WEX80939.1"/>
    <property type="molecule type" value="Genomic_DNA"/>
</dbReference>
<organism evidence="3 4">
    <name type="scientific">Sinorhizobium numidicum</name>
    <dbReference type="NCBI Taxonomy" id="680248"/>
    <lineage>
        <taxon>Bacteria</taxon>
        <taxon>Pseudomonadati</taxon>
        <taxon>Pseudomonadota</taxon>
        <taxon>Alphaproteobacteria</taxon>
        <taxon>Hyphomicrobiales</taxon>
        <taxon>Rhizobiaceae</taxon>
        <taxon>Sinorhizobium/Ensifer group</taxon>
        <taxon>Sinorhizobium</taxon>
    </lineage>
</organism>